<accession>A0A239I7A6</accession>
<dbReference type="GO" id="GO:0016810">
    <property type="term" value="F:hydrolase activity, acting on carbon-nitrogen (but not peptide) bonds"/>
    <property type="evidence" value="ECO:0007669"/>
    <property type="project" value="InterPro"/>
</dbReference>
<keyword evidence="1" id="KW-0732">Signal</keyword>
<sequence length="420" mass="45671">MKRILALTILLVLLSANLLSAQDTYYLLKPDRVFDGVEMHDDWQVLVKNNKIEAVGQLSNTPPNAQVIDLQGKTVLPGLIEGHSHLFLHPYNETSWNDQVLKESRPERVARATVHANNTLLAGFTTVRDLGTEGAGYDDVGLKQAIEKGVIPGPRMLIATRAIVASGSYGPKELSYEIETPIGAAVADGMDGLIKEVRTQIGKGADLIKVYADYRWGLHGEAAPTFTLEELKKIVEVASASGRPVVAHASTPEGMRRAILAGVATIEHGDDATPEIYKLMKKHNVALCPTLAAGDAIMQYRGWQKGKQLAPDRILQKRRTFQEAMKAGVTICMGGDVGVFSHGDNAREMEMMVAYGMEPLQVLRSATSVNADVFQVSDRIGRLKPGLLADIIAVDGNPLSNMANIRQIALVMKDGTIYKK</sequence>
<dbReference type="InterPro" id="IPR051781">
    <property type="entry name" value="Metallo-dep_Hydrolase"/>
</dbReference>
<reference evidence="4" key="1">
    <citation type="submission" date="2017-06" db="EMBL/GenBank/DDBJ databases">
        <authorList>
            <person name="Varghese N."/>
            <person name="Submissions S."/>
        </authorList>
    </citation>
    <scope>NUCLEOTIDE SEQUENCE [LARGE SCALE GENOMIC DNA]</scope>
    <source>
        <strain evidence="4">NKM1</strain>
    </source>
</reference>
<dbReference type="InterPro" id="IPR011059">
    <property type="entry name" value="Metal-dep_hydrolase_composite"/>
</dbReference>
<organism evidence="3 4">
    <name type="scientific">Pontibacter ummariensis</name>
    <dbReference type="NCBI Taxonomy" id="1610492"/>
    <lineage>
        <taxon>Bacteria</taxon>
        <taxon>Pseudomonadati</taxon>
        <taxon>Bacteroidota</taxon>
        <taxon>Cytophagia</taxon>
        <taxon>Cytophagales</taxon>
        <taxon>Hymenobacteraceae</taxon>
        <taxon>Pontibacter</taxon>
    </lineage>
</organism>
<feature type="domain" description="Amidohydrolase-related" evidence="2">
    <location>
        <begin position="74"/>
        <end position="417"/>
    </location>
</feature>
<dbReference type="Gene3D" id="2.30.40.10">
    <property type="entry name" value="Urease, subunit C, domain 1"/>
    <property type="match status" value="1"/>
</dbReference>
<evidence type="ECO:0000256" key="1">
    <source>
        <dbReference type="SAM" id="SignalP"/>
    </source>
</evidence>
<evidence type="ECO:0000313" key="4">
    <source>
        <dbReference type="Proteomes" id="UP000198432"/>
    </source>
</evidence>
<dbReference type="EMBL" id="FZOQ01000016">
    <property type="protein sequence ID" value="SNS89361.1"/>
    <property type="molecule type" value="Genomic_DNA"/>
</dbReference>
<dbReference type="InterPro" id="IPR006680">
    <property type="entry name" value="Amidohydro-rel"/>
</dbReference>
<dbReference type="SUPFAM" id="SSF51556">
    <property type="entry name" value="Metallo-dependent hydrolases"/>
    <property type="match status" value="1"/>
</dbReference>
<keyword evidence="4" id="KW-1185">Reference proteome</keyword>
<dbReference type="InterPro" id="IPR032466">
    <property type="entry name" value="Metal_Hydrolase"/>
</dbReference>
<evidence type="ECO:0000259" key="2">
    <source>
        <dbReference type="Pfam" id="PF01979"/>
    </source>
</evidence>
<dbReference type="Pfam" id="PF01979">
    <property type="entry name" value="Amidohydro_1"/>
    <property type="match status" value="1"/>
</dbReference>
<dbReference type="PANTHER" id="PTHR43135:SF3">
    <property type="entry name" value="ALPHA-D-RIBOSE 1-METHYLPHOSPHONATE 5-TRIPHOSPHATE DIPHOSPHATASE"/>
    <property type="match status" value="1"/>
</dbReference>
<proteinExistence type="predicted"/>
<dbReference type="PANTHER" id="PTHR43135">
    <property type="entry name" value="ALPHA-D-RIBOSE 1-METHYLPHOSPHONATE 5-TRIPHOSPHATE DIPHOSPHATASE"/>
    <property type="match status" value="1"/>
</dbReference>
<evidence type="ECO:0000313" key="3">
    <source>
        <dbReference type="EMBL" id="SNS89361.1"/>
    </source>
</evidence>
<dbReference type="Gene3D" id="3.20.20.140">
    <property type="entry name" value="Metal-dependent hydrolases"/>
    <property type="match status" value="1"/>
</dbReference>
<dbReference type="RefSeq" id="WP_089320374.1">
    <property type="nucleotide sequence ID" value="NZ_FZOQ01000016.1"/>
</dbReference>
<dbReference type="AlphaFoldDB" id="A0A239I7A6"/>
<dbReference type="CDD" id="cd01299">
    <property type="entry name" value="Met_dep_hydrolase_A"/>
    <property type="match status" value="1"/>
</dbReference>
<gene>
    <name evidence="3" type="ORF">SAMN06296052_11620</name>
</gene>
<feature type="signal peptide" evidence="1">
    <location>
        <begin position="1"/>
        <end position="21"/>
    </location>
</feature>
<dbReference type="Proteomes" id="UP000198432">
    <property type="component" value="Unassembled WGS sequence"/>
</dbReference>
<protein>
    <submittedName>
        <fullName evidence="3">Imidazolonepropionase</fullName>
    </submittedName>
</protein>
<name>A0A239I7A6_9BACT</name>
<dbReference type="InterPro" id="IPR057744">
    <property type="entry name" value="OTAase-like"/>
</dbReference>
<feature type="chain" id="PRO_5012172960" evidence="1">
    <location>
        <begin position="22"/>
        <end position="420"/>
    </location>
</feature>
<dbReference type="OrthoDB" id="9797498at2"/>
<dbReference type="SUPFAM" id="SSF51338">
    <property type="entry name" value="Composite domain of metallo-dependent hydrolases"/>
    <property type="match status" value="1"/>
</dbReference>